<dbReference type="EMBL" id="VBAP01000006">
    <property type="protein sequence ID" value="TMI77158.1"/>
    <property type="molecule type" value="Genomic_DNA"/>
</dbReference>
<dbReference type="GO" id="GO:0017148">
    <property type="term" value="P:negative regulation of translation"/>
    <property type="evidence" value="ECO:0007669"/>
    <property type="project" value="UniProtKB-UniRule"/>
</dbReference>
<name>A0A537J0S7_9BACT</name>
<dbReference type="HAMAP" id="MF_01477">
    <property type="entry name" value="Iojap_RsfS"/>
    <property type="match status" value="1"/>
</dbReference>
<comment type="subunit">
    <text evidence="2">Interacts with ribosomal protein uL14 (rplN).</text>
</comment>
<accession>A0A537J0S7</accession>
<keyword evidence="2" id="KW-0678">Repressor</keyword>
<comment type="similarity">
    <text evidence="1 2">Belongs to the Iojap/RsfS family.</text>
</comment>
<dbReference type="NCBIfam" id="TIGR00090">
    <property type="entry name" value="rsfS_iojap_ybeB"/>
    <property type="match status" value="1"/>
</dbReference>
<reference evidence="3 4" key="1">
    <citation type="journal article" date="2019" name="Nat. Microbiol.">
        <title>Mediterranean grassland soil C-N compound turnover is dependent on rainfall and depth, and is mediated by genomically divergent microorganisms.</title>
        <authorList>
            <person name="Diamond S."/>
            <person name="Andeer P.F."/>
            <person name="Li Z."/>
            <person name="Crits-Christoph A."/>
            <person name="Burstein D."/>
            <person name="Anantharaman K."/>
            <person name="Lane K.R."/>
            <person name="Thomas B.C."/>
            <person name="Pan C."/>
            <person name="Northen T.R."/>
            <person name="Banfield J.F."/>
        </authorList>
    </citation>
    <scope>NUCLEOTIDE SEQUENCE [LARGE SCALE GENOMIC DNA]</scope>
    <source>
        <strain evidence="3">NP_8</strain>
    </source>
</reference>
<dbReference type="InterPro" id="IPR043519">
    <property type="entry name" value="NT_sf"/>
</dbReference>
<dbReference type="InterPro" id="IPR004394">
    <property type="entry name" value="Iojap/RsfS/C7orf30"/>
</dbReference>
<keyword evidence="2" id="KW-0810">Translation regulation</keyword>
<comment type="function">
    <text evidence="2">Functions as a ribosomal silencing factor. Interacts with ribosomal protein uL14 (rplN), blocking formation of intersubunit bridge B8. Prevents association of the 30S and 50S ribosomal subunits and the formation of functional ribosomes, thus repressing translation.</text>
</comment>
<dbReference type="AlphaFoldDB" id="A0A537J0S7"/>
<dbReference type="GO" id="GO:0042256">
    <property type="term" value="P:cytosolic ribosome assembly"/>
    <property type="evidence" value="ECO:0007669"/>
    <property type="project" value="UniProtKB-UniRule"/>
</dbReference>
<evidence type="ECO:0000313" key="4">
    <source>
        <dbReference type="Proteomes" id="UP000318834"/>
    </source>
</evidence>
<dbReference type="GO" id="GO:0043023">
    <property type="term" value="F:ribosomal large subunit binding"/>
    <property type="evidence" value="ECO:0007669"/>
    <property type="project" value="TreeGrafter"/>
</dbReference>
<organism evidence="3 4">
    <name type="scientific">Candidatus Segetimicrobium genomatis</name>
    <dbReference type="NCBI Taxonomy" id="2569760"/>
    <lineage>
        <taxon>Bacteria</taxon>
        <taxon>Bacillati</taxon>
        <taxon>Candidatus Sysuimicrobiota</taxon>
        <taxon>Candidatus Sysuimicrobiia</taxon>
        <taxon>Candidatus Sysuimicrobiales</taxon>
        <taxon>Candidatus Segetimicrobiaceae</taxon>
        <taxon>Candidatus Segetimicrobium</taxon>
    </lineage>
</organism>
<dbReference type="GO" id="GO:0005737">
    <property type="term" value="C:cytoplasm"/>
    <property type="evidence" value="ECO:0007669"/>
    <property type="project" value="UniProtKB-SubCell"/>
</dbReference>
<dbReference type="Proteomes" id="UP000318834">
    <property type="component" value="Unassembled WGS sequence"/>
</dbReference>
<comment type="subcellular location">
    <subcellularLocation>
        <location evidence="2">Cytoplasm</location>
    </subcellularLocation>
</comment>
<evidence type="ECO:0000256" key="2">
    <source>
        <dbReference type="HAMAP-Rule" id="MF_01477"/>
    </source>
</evidence>
<gene>
    <name evidence="2 3" type="primary">rsfS</name>
    <name evidence="3" type="ORF">E6H05_01220</name>
</gene>
<dbReference type="Pfam" id="PF02410">
    <property type="entry name" value="RsfS"/>
    <property type="match status" value="1"/>
</dbReference>
<comment type="caution">
    <text evidence="3">The sequence shown here is derived from an EMBL/GenBank/DDBJ whole genome shotgun (WGS) entry which is preliminary data.</text>
</comment>
<dbReference type="PANTHER" id="PTHR21043:SF0">
    <property type="entry name" value="MITOCHONDRIAL ASSEMBLY OF RIBOSOMAL LARGE SUBUNIT PROTEIN 1"/>
    <property type="match status" value="1"/>
</dbReference>
<dbReference type="PANTHER" id="PTHR21043">
    <property type="entry name" value="IOJAP SUPERFAMILY ORTHOLOG"/>
    <property type="match status" value="1"/>
</dbReference>
<dbReference type="GO" id="GO:0090071">
    <property type="term" value="P:negative regulation of ribosome biogenesis"/>
    <property type="evidence" value="ECO:0007669"/>
    <property type="project" value="UniProtKB-UniRule"/>
</dbReference>
<dbReference type="Gene3D" id="3.30.460.10">
    <property type="entry name" value="Beta Polymerase, domain 2"/>
    <property type="match status" value="1"/>
</dbReference>
<protein>
    <recommendedName>
        <fullName evidence="2">Ribosomal silencing factor RsfS</fullName>
    </recommendedName>
</protein>
<sequence length="100" mass="10981">MEARKAEDVMVLEIGRVTPVADYFVICSAETSVQIRAISEGVEEAMEGAGVRLLGKEGHARARWVLLDFGVIVAHIFGPEARALYSLERLWADAPIVAER</sequence>
<evidence type="ECO:0000256" key="1">
    <source>
        <dbReference type="ARBA" id="ARBA00010574"/>
    </source>
</evidence>
<keyword evidence="2" id="KW-0963">Cytoplasm</keyword>
<proteinExistence type="inferred from homology"/>
<dbReference type="SUPFAM" id="SSF81301">
    <property type="entry name" value="Nucleotidyltransferase"/>
    <property type="match status" value="1"/>
</dbReference>
<evidence type="ECO:0000313" key="3">
    <source>
        <dbReference type="EMBL" id="TMI77158.1"/>
    </source>
</evidence>